<name>A0ABS8WFE9_9GAMM</name>
<evidence type="ECO:0000313" key="1">
    <source>
        <dbReference type="EMBL" id="MCE2597220.1"/>
    </source>
</evidence>
<dbReference type="Proteomes" id="UP001201273">
    <property type="component" value="Unassembled WGS sequence"/>
</dbReference>
<dbReference type="InterPro" id="IPR025518">
    <property type="entry name" value="DUF4406"/>
</dbReference>
<dbReference type="RefSeq" id="WP_233054973.1">
    <property type="nucleotide sequence ID" value="NZ_JAIMJA010000035.1"/>
</dbReference>
<dbReference type="Gene3D" id="3.40.50.10400">
    <property type="entry name" value="Hypothetical protein PA1492"/>
    <property type="match status" value="1"/>
</dbReference>
<protein>
    <submittedName>
        <fullName evidence="1">DUF4406 domain-containing protein</fullName>
    </submittedName>
</protein>
<sequence length="95" mass="10769">MSKLIYIAGPVTGMKNLNRRAFENEAHKLRNQGHRVWWTHLLPPGMTEDAYMEFGLAMVRRCDEVAVLPGWQSSQGTKTEMQLAKKLGKKITVVA</sequence>
<dbReference type="EMBL" id="JAIMJA010000035">
    <property type="protein sequence ID" value="MCE2597220.1"/>
    <property type="molecule type" value="Genomic_DNA"/>
</dbReference>
<reference evidence="1 2" key="1">
    <citation type="journal article" date="2022" name="Environ. Microbiol. Rep.">
        <title>Eco-phylogenetic analyses reveal divergent evolution of vitamin B12 metabolism in the marine bacterial family 'Psychromonadaceae'.</title>
        <authorList>
            <person name="Jin X."/>
            <person name="Yang Y."/>
            <person name="Cao H."/>
            <person name="Gao B."/>
            <person name="Zhao Z."/>
        </authorList>
    </citation>
    <scope>NUCLEOTIDE SEQUENCE [LARGE SCALE GENOMIC DNA]</scope>
    <source>
        <strain evidence="1 2">MKS20</strain>
    </source>
</reference>
<dbReference type="Pfam" id="PF14359">
    <property type="entry name" value="DUF4406"/>
    <property type="match status" value="1"/>
</dbReference>
<comment type="caution">
    <text evidence="1">The sequence shown here is derived from an EMBL/GenBank/DDBJ whole genome shotgun (WGS) entry which is preliminary data.</text>
</comment>
<organism evidence="1 2">
    <name type="scientific">Motilimonas cestriensis</name>
    <dbReference type="NCBI Taxonomy" id="2742685"/>
    <lineage>
        <taxon>Bacteria</taxon>
        <taxon>Pseudomonadati</taxon>
        <taxon>Pseudomonadota</taxon>
        <taxon>Gammaproteobacteria</taxon>
        <taxon>Alteromonadales</taxon>
        <taxon>Alteromonadales genera incertae sedis</taxon>
        <taxon>Motilimonas</taxon>
    </lineage>
</organism>
<evidence type="ECO:0000313" key="2">
    <source>
        <dbReference type="Proteomes" id="UP001201273"/>
    </source>
</evidence>
<gene>
    <name evidence="1" type="ORF">K6Y31_20815</name>
</gene>
<accession>A0ABS8WFE9</accession>
<dbReference type="SUPFAM" id="SSF52309">
    <property type="entry name" value="N-(deoxy)ribosyltransferase-like"/>
    <property type="match status" value="1"/>
</dbReference>
<proteinExistence type="predicted"/>
<keyword evidence="2" id="KW-1185">Reference proteome</keyword>